<dbReference type="RefSeq" id="WP_184246739.1">
    <property type="nucleotide sequence ID" value="NZ_JACHLR010000012.1"/>
</dbReference>
<feature type="signal peptide" evidence="2">
    <location>
        <begin position="1"/>
        <end position="19"/>
    </location>
</feature>
<name>A0A7W7KBT1_9SPHN</name>
<dbReference type="SUPFAM" id="SSF103515">
    <property type="entry name" value="Autotransporter"/>
    <property type="match status" value="1"/>
</dbReference>
<dbReference type="InterPro" id="IPR005546">
    <property type="entry name" value="Autotransporte_beta"/>
</dbReference>
<sequence>MTACLAAIGTATFSSQAQAQNICSTLLGATTCDVTTDTLISPLVPVTGALNVTVDGTADLLGSVVADATGAVDLVASTDVLSSAPNAPALSLTSDDAINATVQSLTTSGANATAALLRAGAGVTLDVLGPVTTSADGADGINVLSASLDLTADAVETLGADADGLELVTLDGPIALDVDLVETQGALADGAILNAVGAIDLDLGVLRTEGGQALGLNLSTDPTACAALGAGSCDINGVVGTLTTQGPGSIGALVNAAAATSLEIDLLQTNGNDAAGIDLTTAPGACLVIGAGACGTDFTVGNLLTLGDRSPGILATIVGPTTANVDLLETDGADSPGISIVGDPTACVLLGSGACNTGVNLGNLLTTGDRSGGVAVDVPALITADLGSIITEGDDAPGIVLNADPQACATLGVGSCGVDLNATQVTTGGANSPGIGIAAVGPISLDLGSVTTNGVNSPAIGIATDPTVCAILGAGECTTDITAGSITTSGDGSPGLGVLASGPLTVTTGPVSTLGTDADGITLVTDPTACVIAGAASCGTTGLLGPVRTGGDGSTGIGVAAAGPVRLDTGSITTLGNNAPGLVVETDPEACAIIGTGACSTTVNTGSVATSGNGSPGIGILAGGPTTVTTGPITTIGGQSPGLTVTTDPAACLAVGAALCTANIVTGPVNTGGVDSPGVTVGVTGPTTITTGPITTGGGNSDGVTVTIDPSACLALGRTDCVTTVNTGPIDTGGPGSGGVVITDPGSGPGAPGGGTGGPGGGTGGPGGGTGGDTVTVITGPINSNDDGIDIDTGCTQVNVTATGPINSRNGTGIEVASACGVTVTTLDGAPVQGATGGIDVTSGTGSTITIGDLVQAGNGLAVQVNGAATTVTNQATGEVVGRVDLTDANDVFNNAGSFRPVGNSSFGGGTDVLNNSGSIVINPGAPAAPAAVAFTGLETLNNSGLIDMRNGRVGDSLTVPGAFTGSGASTLGVDVGAITADRLVVGGAATGSTAVLVNGLNGGFVNGAVVVDAGAGTGANAFTLGNGGTVGIVDYSLVYNAGTNDFAVFGLPNQSAVSPLLLVDGARQITYRSSDAVAAHLDGVRTGKAFWMDAYGLVDKRRQSYATTAFGQPVGYSLDSKQDFFGVQAGVDLLGTETGTVAGVTGGYASSQLNITAGAGRVRYDSFNVGLYGRAAVGPLRIEGLAKYENVRARYRDVLAGLGDKSKADGFGGYVKVSGAFGSDRFTVSPFASLDYSDLDWKGLDLGVATADFDTAKGLRGKAGARVDALVSDGPSKIRVYASGAYVHEFKGRDRMTLASTDAGGGFSFAYRLPAVPDYGQAKIGIAIDQGERVSGFIEAQGDFSSSYKGGGARAGLSLRF</sequence>
<dbReference type="SMART" id="SM00869">
    <property type="entry name" value="Autotransporter"/>
    <property type="match status" value="1"/>
</dbReference>
<gene>
    <name evidence="4" type="ORF">HNO88_002920</name>
</gene>
<protein>
    <recommendedName>
        <fullName evidence="3">Autotransporter domain-containing protein</fullName>
    </recommendedName>
</protein>
<evidence type="ECO:0000313" key="5">
    <source>
        <dbReference type="Proteomes" id="UP000555448"/>
    </source>
</evidence>
<organism evidence="4 5">
    <name type="scientific">Novosphingobium chloroacetimidivorans</name>
    <dbReference type="NCBI Taxonomy" id="1428314"/>
    <lineage>
        <taxon>Bacteria</taxon>
        <taxon>Pseudomonadati</taxon>
        <taxon>Pseudomonadota</taxon>
        <taxon>Alphaproteobacteria</taxon>
        <taxon>Sphingomonadales</taxon>
        <taxon>Sphingomonadaceae</taxon>
        <taxon>Novosphingobium</taxon>
    </lineage>
</organism>
<feature type="compositionally biased region" description="Gly residues" evidence="1">
    <location>
        <begin position="747"/>
        <end position="772"/>
    </location>
</feature>
<evidence type="ECO:0000313" key="4">
    <source>
        <dbReference type="EMBL" id="MBB4859591.1"/>
    </source>
</evidence>
<dbReference type="InterPro" id="IPR036709">
    <property type="entry name" value="Autotransporte_beta_dom_sf"/>
</dbReference>
<feature type="domain" description="Autotransporter" evidence="3">
    <location>
        <begin position="1084"/>
        <end position="1362"/>
    </location>
</feature>
<accession>A0A7W7KBT1</accession>
<evidence type="ECO:0000256" key="1">
    <source>
        <dbReference type="SAM" id="MobiDB-lite"/>
    </source>
</evidence>
<keyword evidence="5" id="KW-1185">Reference proteome</keyword>
<evidence type="ECO:0000259" key="3">
    <source>
        <dbReference type="PROSITE" id="PS51208"/>
    </source>
</evidence>
<feature type="chain" id="PRO_5031539757" description="Autotransporter domain-containing protein" evidence="2">
    <location>
        <begin position="20"/>
        <end position="1362"/>
    </location>
</feature>
<dbReference type="Gene3D" id="2.160.20.20">
    <property type="match status" value="1"/>
</dbReference>
<reference evidence="4 5" key="1">
    <citation type="submission" date="2020-08" db="EMBL/GenBank/DDBJ databases">
        <title>Functional genomics of gut bacteria from endangered species of beetles.</title>
        <authorList>
            <person name="Carlos-Shanley C."/>
        </authorList>
    </citation>
    <scope>NUCLEOTIDE SEQUENCE [LARGE SCALE GENOMIC DNA]</scope>
    <source>
        <strain evidence="4 5">S00245</strain>
    </source>
</reference>
<dbReference type="Proteomes" id="UP000555448">
    <property type="component" value="Unassembled WGS sequence"/>
</dbReference>
<dbReference type="EMBL" id="JACHLR010000012">
    <property type="protein sequence ID" value="MBB4859591.1"/>
    <property type="molecule type" value="Genomic_DNA"/>
</dbReference>
<dbReference type="InterPro" id="IPR012332">
    <property type="entry name" value="Autotransporter_pectin_lyase_C"/>
</dbReference>
<feature type="region of interest" description="Disordered" evidence="1">
    <location>
        <begin position="744"/>
        <end position="774"/>
    </location>
</feature>
<comment type="caution">
    <text evidence="4">The sequence shown here is derived from an EMBL/GenBank/DDBJ whole genome shotgun (WGS) entry which is preliminary data.</text>
</comment>
<dbReference type="Gene3D" id="2.40.128.130">
    <property type="entry name" value="Autotransporter beta-domain"/>
    <property type="match status" value="1"/>
</dbReference>
<keyword evidence="2" id="KW-0732">Signal</keyword>
<evidence type="ECO:0000256" key="2">
    <source>
        <dbReference type="SAM" id="SignalP"/>
    </source>
</evidence>
<proteinExistence type="predicted"/>
<dbReference type="PROSITE" id="PS51208">
    <property type="entry name" value="AUTOTRANSPORTER"/>
    <property type="match status" value="1"/>
</dbReference>
<dbReference type="Pfam" id="PF03797">
    <property type="entry name" value="Autotransporter"/>
    <property type="match status" value="1"/>
</dbReference>